<keyword evidence="5" id="KW-0067">ATP-binding</keyword>
<dbReference type="SUPFAM" id="SSF50249">
    <property type="entry name" value="Nucleic acid-binding proteins"/>
    <property type="match status" value="1"/>
</dbReference>
<dbReference type="CDD" id="cd04322">
    <property type="entry name" value="LysRS_N"/>
    <property type="match status" value="1"/>
</dbReference>
<keyword evidence="4" id="KW-0547">Nucleotide-binding</keyword>
<evidence type="ECO:0000256" key="1">
    <source>
        <dbReference type="ARBA" id="ARBA00013166"/>
    </source>
</evidence>
<organism evidence="10 11">
    <name type="scientific">Candidatus Dojkabacteria bacterium HGW-Dojkabacteria-1</name>
    <dbReference type="NCBI Taxonomy" id="2013761"/>
    <lineage>
        <taxon>Bacteria</taxon>
        <taxon>Candidatus Dojkabacteria</taxon>
    </lineage>
</organism>
<dbReference type="Pfam" id="PF01336">
    <property type="entry name" value="tRNA_anti-codon"/>
    <property type="match status" value="1"/>
</dbReference>
<dbReference type="Proteomes" id="UP000233417">
    <property type="component" value="Unassembled WGS sequence"/>
</dbReference>
<dbReference type="InterPro" id="IPR044136">
    <property type="entry name" value="Lys-tRNA-ligase_II_N"/>
</dbReference>
<dbReference type="InterPro" id="IPR004365">
    <property type="entry name" value="NA-bd_OB_tRNA"/>
</dbReference>
<dbReference type="EC" id="6.1.1.6" evidence="1 8"/>
<dbReference type="GO" id="GO:0046872">
    <property type="term" value="F:metal ion binding"/>
    <property type="evidence" value="ECO:0007669"/>
    <property type="project" value="UniProtKB-KW"/>
</dbReference>
<dbReference type="EMBL" id="PHAO01000001">
    <property type="protein sequence ID" value="PKN02593.1"/>
    <property type="molecule type" value="Genomic_DNA"/>
</dbReference>
<keyword evidence="3 8" id="KW-0479">Metal-binding</keyword>
<dbReference type="AlphaFoldDB" id="A0A2N2F356"/>
<dbReference type="Gene3D" id="2.40.50.140">
    <property type="entry name" value="Nucleic acid-binding proteins"/>
    <property type="match status" value="1"/>
</dbReference>
<sequence>MEESQRSDLVGQRKVRLEKIEKLKKLGINAYPAKSNREYEIGKVLNEFDSFDGKQVCLAGRVMAWRTHGKLLFLDIKDQTGTIQVMVKKDSLEGDLKKEYLDWDNLELLDLADFVEVVGEIGKSKTGQISIFTKKIRLLTKSLRPIPRKLNSKEQIFRRRYLDLIINEDRVRMFERKAKFWEVQREFLKKEGFIEVEVPILEPVTGGADAKPFITHHNALDQDFFLRISTELYQKRLIGGGYEKVYTLGPNFRNEGMDDEHLQEYYQLEWYWAYANFRDNMDLVKRIFLEIAEKVYGNTKFTTRGHTFDLADDWKEIDYTQVIKDTFDVDIFNDSDEKILEVVKKNNIELDGDINRNRLIDNLWKVIRAGISGPAFLINQPKFISPLAKSHAENPELTERFQVIIAGSELGNGYSEINDPVDQLERFLEQQDLRDSGDDEAQMLDIDFVEMLEYGMPPTSGYGQSERIFWFLEDVSGREGTFFPQMRVEIDSTTKKVYKEKLAKYLTPKKKVVSKK</sequence>
<dbReference type="InterPro" id="IPR012340">
    <property type="entry name" value="NA-bd_OB-fold"/>
</dbReference>
<keyword evidence="2 10" id="KW-0436">Ligase</keyword>
<protein>
    <recommendedName>
        <fullName evidence="1 8">Lysine--tRNA ligase</fullName>
        <ecNumber evidence="1 8">6.1.1.6</ecNumber>
    </recommendedName>
</protein>
<evidence type="ECO:0000256" key="8">
    <source>
        <dbReference type="RuleBase" id="RU000336"/>
    </source>
</evidence>
<dbReference type="GO" id="GO:0005524">
    <property type="term" value="F:ATP binding"/>
    <property type="evidence" value="ECO:0007669"/>
    <property type="project" value="UniProtKB-KW"/>
</dbReference>
<dbReference type="PRINTS" id="PR00982">
    <property type="entry name" value="TRNASYNTHLYS"/>
</dbReference>
<dbReference type="SUPFAM" id="SSF55681">
    <property type="entry name" value="Class II aaRS and biotin synthetases"/>
    <property type="match status" value="1"/>
</dbReference>
<dbReference type="GO" id="GO:0005829">
    <property type="term" value="C:cytosol"/>
    <property type="evidence" value="ECO:0007669"/>
    <property type="project" value="TreeGrafter"/>
</dbReference>
<dbReference type="NCBIfam" id="TIGR00499">
    <property type="entry name" value="lysS_bact"/>
    <property type="match status" value="1"/>
</dbReference>
<evidence type="ECO:0000256" key="6">
    <source>
        <dbReference type="ARBA" id="ARBA00023146"/>
    </source>
</evidence>
<dbReference type="InterPro" id="IPR045864">
    <property type="entry name" value="aa-tRNA-synth_II/BPL/LPL"/>
</dbReference>
<dbReference type="GO" id="GO:0004824">
    <property type="term" value="F:lysine-tRNA ligase activity"/>
    <property type="evidence" value="ECO:0007669"/>
    <property type="project" value="UniProtKB-EC"/>
</dbReference>
<dbReference type="PANTHER" id="PTHR42918">
    <property type="entry name" value="LYSYL-TRNA SYNTHETASE"/>
    <property type="match status" value="1"/>
</dbReference>
<dbReference type="GO" id="GO:0006430">
    <property type="term" value="P:lysyl-tRNA aminoacylation"/>
    <property type="evidence" value="ECO:0007669"/>
    <property type="project" value="InterPro"/>
</dbReference>
<name>A0A2N2F356_9BACT</name>
<dbReference type="InterPro" id="IPR004364">
    <property type="entry name" value="Aa-tRNA-synt_II"/>
</dbReference>
<evidence type="ECO:0000256" key="5">
    <source>
        <dbReference type="ARBA" id="ARBA00022840"/>
    </source>
</evidence>
<reference evidence="10 11" key="1">
    <citation type="journal article" date="2017" name="ISME J.">
        <title>Potential for microbial H2 and metal transformations associated with novel bacteria and archaea in deep terrestrial subsurface sediments.</title>
        <authorList>
            <person name="Hernsdorf A.W."/>
            <person name="Amano Y."/>
            <person name="Miyakawa K."/>
            <person name="Ise K."/>
            <person name="Suzuki Y."/>
            <person name="Anantharaman K."/>
            <person name="Probst A."/>
            <person name="Burstein D."/>
            <person name="Thomas B.C."/>
            <person name="Banfield J.F."/>
        </authorList>
    </citation>
    <scope>NUCLEOTIDE SEQUENCE [LARGE SCALE GENOMIC DNA]</scope>
    <source>
        <strain evidence="10">HGW-Dojkabacteria-1</strain>
    </source>
</reference>
<comment type="caution">
    <text evidence="10">The sequence shown here is derived from an EMBL/GenBank/DDBJ whole genome shotgun (WGS) entry which is preliminary data.</text>
</comment>
<evidence type="ECO:0000256" key="2">
    <source>
        <dbReference type="ARBA" id="ARBA00022598"/>
    </source>
</evidence>
<keyword evidence="8" id="KW-0460">Magnesium</keyword>
<dbReference type="PANTHER" id="PTHR42918:SF15">
    <property type="entry name" value="LYSINE--TRNA LIGASE, CHLOROPLASTIC_MITOCHONDRIAL"/>
    <property type="match status" value="1"/>
</dbReference>
<evidence type="ECO:0000256" key="7">
    <source>
        <dbReference type="ARBA" id="ARBA00048573"/>
    </source>
</evidence>
<comment type="cofactor">
    <cofactor evidence="8">
        <name>Mg(2+)</name>
        <dbReference type="ChEBI" id="CHEBI:18420"/>
    </cofactor>
    <text evidence="8">Binds 3 Mg(2+) ions per subunit.</text>
</comment>
<evidence type="ECO:0000256" key="3">
    <source>
        <dbReference type="ARBA" id="ARBA00022723"/>
    </source>
</evidence>
<evidence type="ECO:0000259" key="9">
    <source>
        <dbReference type="PROSITE" id="PS50862"/>
    </source>
</evidence>
<evidence type="ECO:0000256" key="4">
    <source>
        <dbReference type="ARBA" id="ARBA00022741"/>
    </source>
</evidence>
<comment type="catalytic activity">
    <reaction evidence="7 8">
        <text>tRNA(Lys) + L-lysine + ATP = L-lysyl-tRNA(Lys) + AMP + diphosphate</text>
        <dbReference type="Rhea" id="RHEA:20792"/>
        <dbReference type="Rhea" id="RHEA-COMP:9696"/>
        <dbReference type="Rhea" id="RHEA-COMP:9697"/>
        <dbReference type="ChEBI" id="CHEBI:30616"/>
        <dbReference type="ChEBI" id="CHEBI:32551"/>
        <dbReference type="ChEBI" id="CHEBI:33019"/>
        <dbReference type="ChEBI" id="CHEBI:78442"/>
        <dbReference type="ChEBI" id="CHEBI:78529"/>
        <dbReference type="ChEBI" id="CHEBI:456215"/>
        <dbReference type="EC" id="6.1.1.6"/>
    </reaction>
</comment>
<feature type="domain" description="Aminoacyl-transfer RNA synthetases class-II family profile" evidence="9">
    <location>
        <begin position="185"/>
        <end position="484"/>
    </location>
</feature>
<dbReference type="InterPro" id="IPR006195">
    <property type="entry name" value="aa-tRNA-synth_II"/>
</dbReference>
<accession>A0A2N2F356</accession>
<dbReference type="Pfam" id="PF00152">
    <property type="entry name" value="tRNA-synt_2"/>
    <property type="match status" value="1"/>
</dbReference>
<evidence type="ECO:0000313" key="11">
    <source>
        <dbReference type="Proteomes" id="UP000233417"/>
    </source>
</evidence>
<dbReference type="GO" id="GO:0000049">
    <property type="term" value="F:tRNA binding"/>
    <property type="evidence" value="ECO:0007669"/>
    <property type="project" value="TreeGrafter"/>
</dbReference>
<dbReference type="PROSITE" id="PS50862">
    <property type="entry name" value="AA_TRNA_LIGASE_II"/>
    <property type="match status" value="1"/>
</dbReference>
<evidence type="ECO:0000313" key="10">
    <source>
        <dbReference type="EMBL" id="PKN02593.1"/>
    </source>
</evidence>
<proteinExistence type="predicted"/>
<gene>
    <name evidence="10" type="primary">lysS</name>
    <name evidence="10" type="ORF">CVU76_00960</name>
</gene>
<dbReference type="InterPro" id="IPR018149">
    <property type="entry name" value="Lys-tRNA-synth_II_C"/>
</dbReference>
<dbReference type="NCBIfam" id="NF001756">
    <property type="entry name" value="PRK00484.1"/>
    <property type="match status" value="1"/>
</dbReference>
<keyword evidence="6" id="KW-0030">Aminoacyl-tRNA synthetase</keyword>
<dbReference type="Gene3D" id="3.30.930.10">
    <property type="entry name" value="Bira Bifunctional Protein, Domain 2"/>
    <property type="match status" value="1"/>
</dbReference>
<dbReference type="InterPro" id="IPR002313">
    <property type="entry name" value="Lys-tRNA-ligase_II"/>
</dbReference>